<comment type="caution">
    <text evidence="2">The sequence shown here is derived from an EMBL/GenBank/DDBJ whole genome shotgun (WGS) entry which is preliminary data.</text>
</comment>
<reference evidence="2" key="2">
    <citation type="submission" date="2020-09" db="EMBL/GenBank/DDBJ databases">
        <authorList>
            <person name="Sun Q."/>
            <person name="Zhou Y."/>
        </authorList>
    </citation>
    <scope>NUCLEOTIDE SEQUENCE</scope>
    <source>
        <strain evidence="2">CGMCC 1.15371</strain>
    </source>
</reference>
<evidence type="ECO:0000313" key="3">
    <source>
        <dbReference type="Proteomes" id="UP000628775"/>
    </source>
</evidence>
<evidence type="ECO:0008006" key="4">
    <source>
        <dbReference type="Google" id="ProtNLM"/>
    </source>
</evidence>
<accession>A0A8J2YJT6</accession>
<dbReference type="Proteomes" id="UP000628775">
    <property type="component" value="Unassembled WGS sequence"/>
</dbReference>
<dbReference type="AlphaFoldDB" id="A0A8J2YJT6"/>
<feature type="region of interest" description="Disordered" evidence="1">
    <location>
        <begin position="76"/>
        <end position="99"/>
    </location>
</feature>
<gene>
    <name evidence="2" type="ORF">GCM10011391_27390</name>
</gene>
<proteinExistence type="predicted"/>
<organism evidence="2 3">
    <name type="scientific">Pullulanibacillus camelliae</name>
    <dbReference type="NCBI Taxonomy" id="1707096"/>
    <lineage>
        <taxon>Bacteria</taxon>
        <taxon>Bacillati</taxon>
        <taxon>Bacillota</taxon>
        <taxon>Bacilli</taxon>
        <taxon>Bacillales</taxon>
        <taxon>Sporolactobacillaceae</taxon>
        <taxon>Pullulanibacillus</taxon>
    </lineage>
</organism>
<feature type="compositionally biased region" description="Basic and acidic residues" evidence="1">
    <location>
        <begin position="84"/>
        <end position="99"/>
    </location>
</feature>
<keyword evidence="3" id="KW-1185">Reference proteome</keyword>
<dbReference type="EMBL" id="BMIR01000013">
    <property type="protein sequence ID" value="GGE47083.1"/>
    <property type="molecule type" value="Genomic_DNA"/>
</dbReference>
<protein>
    <recommendedName>
        <fullName evidence="4">Transposase DDE domain-containing protein</fullName>
    </recommendedName>
</protein>
<evidence type="ECO:0000313" key="2">
    <source>
        <dbReference type="EMBL" id="GGE47083.1"/>
    </source>
</evidence>
<reference evidence="2" key="1">
    <citation type="journal article" date="2014" name="Int. J. Syst. Evol. Microbiol.">
        <title>Complete genome sequence of Corynebacterium casei LMG S-19264T (=DSM 44701T), isolated from a smear-ripened cheese.</title>
        <authorList>
            <consortium name="US DOE Joint Genome Institute (JGI-PGF)"/>
            <person name="Walter F."/>
            <person name="Albersmeier A."/>
            <person name="Kalinowski J."/>
            <person name="Ruckert C."/>
        </authorList>
    </citation>
    <scope>NUCLEOTIDE SEQUENCE</scope>
    <source>
        <strain evidence="2">CGMCC 1.15371</strain>
    </source>
</reference>
<name>A0A8J2YJT6_9BACL</name>
<sequence>MAPLPQITLDFNRQMKLSNDGGALSSDTGEFIFREFDEKIGFSQTLIQHLQLNSVFYIIRLKFNVILQSLAKELHPNSMPSDVSKTKEYADSNDTDKDH</sequence>
<evidence type="ECO:0000256" key="1">
    <source>
        <dbReference type="SAM" id="MobiDB-lite"/>
    </source>
</evidence>